<gene>
    <name evidence="2" type="ORF">CH339_20255</name>
</gene>
<dbReference type="Proteomes" id="UP000249299">
    <property type="component" value="Unassembled WGS sequence"/>
</dbReference>
<feature type="region of interest" description="Disordered" evidence="1">
    <location>
        <begin position="69"/>
        <end position="95"/>
    </location>
</feature>
<evidence type="ECO:0000313" key="2">
    <source>
        <dbReference type="EMBL" id="RAI24984.1"/>
    </source>
</evidence>
<reference evidence="2 3" key="1">
    <citation type="submission" date="2017-07" db="EMBL/GenBank/DDBJ databases">
        <title>Draft Genome Sequences of Select Purple Nonsulfur Bacteria.</title>
        <authorList>
            <person name="Lasarre B."/>
            <person name="Mckinlay J.B."/>
        </authorList>
    </citation>
    <scope>NUCLEOTIDE SEQUENCE [LARGE SCALE GENOMIC DNA]</scope>
    <source>
        <strain evidence="2 3">DSM 11290</strain>
    </source>
</reference>
<organism evidence="2 3">
    <name type="scientific">Rhodobium orientis</name>
    <dbReference type="NCBI Taxonomy" id="34017"/>
    <lineage>
        <taxon>Bacteria</taxon>
        <taxon>Pseudomonadati</taxon>
        <taxon>Pseudomonadota</taxon>
        <taxon>Alphaproteobacteria</taxon>
        <taxon>Hyphomicrobiales</taxon>
        <taxon>Rhodobiaceae</taxon>
        <taxon>Rhodobium</taxon>
    </lineage>
</organism>
<keyword evidence="3" id="KW-1185">Reference proteome</keyword>
<dbReference type="OrthoDB" id="7508352at2"/>
<name>A0A327JI34_9HYPH</name>
<dbReference type="AlphaFoldDB" id="A0A327JI34"/>
<protein>
    <submittedName>
        <fullName evidence="2">Uncharacterized protein</fullName>
    </submittedName>
</protein>
<proteinExistence type="predicted"/>
<comment type="caution">
    <text evidence="2">The sequence shown here is derived from an EMBL/GenBank/DDBJ whole genome shotgun (WGS) entry which is preliminary data.</text>
</comment>
<dbReference type="EMBL" id="NPEV01000060">
    <property type="protein sequence ID" value="RAI24984.1"/>
    <property type="molecule type" value="Genomic_DNA"/>
</dbReference>
<accession>A0A327JI34</accession>
<evidence type="ECO:0000256" key="1">
    <source>
        <dbReference type="SAM" id="MobiDB-lite"/>
    </source>
</evidence>
<sequence length="139" mass="15928">MLAHERVLQSLIAYMSRTEPRFVDHLRKRFVEPMSMAVREHDFRDTDDYAEEFIRAVMLLGELLATRPPETASEAIAPRPPQGQGLPPCPTEQSSRLDRVQLRERNGIWEVKVDGAFHGDYHQHEQALAAVALIKLSLR</sequence>
<evidence type="ECO:0000313" key="3">
    <source>
        <dbReference type="Proteomes" id="UP000249299"/>
    </source>
</evidence>